<dbReference type="EMBL" id="VSSQ01036887">
    <property type="protein sequence ID" value="MPM89468.1"/>
    <property type="molecule type" value="Genomic_DNA"/>
</dbReference>
<dbReference type="AlphaFoldDB" id="A0A645DK78"/>
<gene>
    <name evidence="1" type="ORF">SDC9_136577</name>
</gene>
<protein>
    <submittedName>
        <fullName evidence="1">Uncharacterized protein</fullName>
    </submittedName>
</protein>
<reference evidence="1" key="1">
    <citation type="submission" date="2019-08" db="EMBL/GenBank/DDBJ databases">
        <authorList>
            <person name="Kucharzyk K."/>
            <person name="Murdoch R.W."/>
            <person name="Higgins S."/>
            <person name="Loffler F."/>
        </authorList>
    </citation>
    <scope>NUCLEOTIDE SEQUENCE</scope>
</reference>
<comment type="caution">
    <text evidence="1">The sequence shown here is derived from an EMBL/GenBank/DDBJ whole genome shotgun (WGS) entry which is preliminary data.</text>
</comment>
<name>A0A645DK78_9ZZZZ</name>
<proteinExistence type="predicted"/>
<organism evidence="1">
    <name type="scientific">bioreactor metagenome</name>
    <dbReference type="NCBI Taxonomy" id="1076179"/>
    <lineage>
        <taxon>unclassified sequences</taxon>
        <taxon>metagenomes</taxon>
        <taxon>ecological metagenomes</taxon>
    </lineage>
</organism>
<sequence length="276" mass="31688">MQKKKRITLIILIIILAQFAPPLRLFQSMAVMSVYSKIHEKDSIMADKGFDISIPGGLKTSASDWYPFVMTFNDDADFKQFTDNQNLRLTIMYNFPAFSLKNGCSRLYDENSPYYNSFYGAYVVQDLSGKPYGFYYDNNSLKLDLKSVSKVPQFDFQNLVLGDFGLKPENMVFDWSITNSKTDISYLGIDGWTQTDANLTVNGSSHIKNGFVQSYLQYGSPSYSTENEFEPIQMKGRVYSRYFEEYKCSIFFYIITTDSDTLEKCDTEILSNSSIK</sequence>
<evidence type="ECO:0000313" key="1">
    <source>
        <dbReference type="EMBL" id="MPM89468.1"/>
    </source>
</evidence>
<accession>A0A645DK78</accession>